<feature type="transmembrane region" description="Helical" evidence="6">
    <location>
        <begin position="208"/>
        <end position="230"/>
    </location>
</feature>
<reference evidence="7 8" key="1">
    <citation type="submission" date="2016-10" db="EMBL/GenBank/DDBJ databases">
        <authorList>
            <person name="de Groot N.N."/>
        </authorList>
    </citation>
    <scope>NUCLEOTIDE SEQUENCE [LARGE SCALE GENOMIC DNA]</scope>
    <source>
        <strain evidence="7 8">HL3</strain>
    </source>
</reference>
<feature type="transmembrane region" description="Helical" evidence="6">
    <location>
        <begin position="7"/>
        <end position="39"/>
    </location>
</feature>
<sequence length="261" mass="25587">MEAVILYIAVGAGSGLLGGLLGLGGGLVTVPALAAWFAAAGYGEAAMHLAVGSSLAVIPFTLASAVVAHARRGAVAWPLLKGLVPGAVLGGLAGALLVGGLDGARLAVLFGTFLILVALWMALGRKPSPGRQPPGRVGQAMAGGVIGLVAAPMGVAGGTLTVPWLAWHNIPLPRAVATSAALGLPIALAGVAGFLITGSGVPGRPEGATGWVHLPAVAALAPAAILTAPLGARLAHALPVTLLRRIFAGFLVVVGLRMMIG</sequence>
<dbReference type="STRING" id="1123397.SAMN05660831_01497"/>
<feature type="transmembrane region" description="Helical" evidence="6">
    <location>
        <begin position="172"/>
        <end position="196"/>
    </location>
</feature>
<name>A0A1I1RLP8_9GAMM</name>
<keyword evidence="4 6" id="KW-1133">Transmembrane helix</keyword>
<evidence type="ECO:0000256" key="6">
    <source>
        <dbReference type="RuleBase" id="RU363041"/>
    </source>
</evidence>
<dbReference type="GO" id="GO:0005886">
    <property type="term" value="C:plasma membrane"/>
    <property type="evidence" value="ECO:0007669"/>
    <property type="project" value="UniProtKB-SubCell"/>
</dbReference>
<feature type="transmembrane region" description="Helical" evidence="6">
    <location>
        <begin position="144"/>
        <end position="166"/>
    </location>
</feature>
<evidence type="ECO:0000256" key="4">
    <source>
        <dbReference type="ARBA" id="ARBA00022989"/>
    </source>
</evidence>
<feature type="transmembrane region" description="Helical" evidence="6">
    <location>
        <begin position="242"/>
        <end position="260"/>
    </location>
</feature>
<evidence type="ECO:0000313" key="8">
    <source>
        <dbReference type="Proteomes" id="UP000198611"/>
    </source>
</evidence>
<feature type="transmembrane region" description="Helical" evidence="6">
    <location>
        <begin position="79"/>
        <end position="98"/>
    </location>
</feature>
<dbReference type="PANTHER" id="PTHR43483:SF3">
    <property type="entry name" value="MEMBRANE TRANSPORTER PROTEIN HI_0806-RELATED"/>
    <property type="match status" value="1"/>
</dbReference>
<dbReference type="EMBL" id="FOMJ01000004">
    <property type="protein sequence ID" value="SFD35072.1"/>
    <property type="molecule type" value="Genomic_DNA"/>
</dbReference>
<comment type="similarity">
    <text evidence="2 6">Belongs to the 4-toluene sulfonate uptake permease (TSUP) (TC 2.A.102) family.</text>
</comment>
<keyword evidence="6" id="KW-1003">Cell membrane</keyword>
<feature type="transmembrane region" description="Helical" evidence="6">
    <location>
        <begin position="104"/>
        <end position="123"/>
    </location>
</feature>
<protein>
    <recommendedName>
        <fullName evidence="6">Probable membrane transporter protein</fullName>
    </recommendedName>
</protein>
<organism evidence="7 8">
    <name type="scientific">Thiohalospira halophila DSM 15071</name>
    <dbReference type="NCBI Taxonomy" id="1123397"/>
    <lineage>
        <taxon>Bacteria</taxon>
        <taxon>Pseudomonadati</taxon>
        <taxon>Pseudomonadota</taxon>
        <taxon>Gammaproteobacteria</taxon>
        <taxon>Thiohalospirales</taxon>
        <taxon>Thiohalospiraceae</taxon>
        <taxon>Thiohalospira</taxon>
    </lineage>
</organism>
<comment type="subcellular location">
    <subcellularLocation>
        <location evidence="6">Cell membrane</location>
        <topology evidence="6">Multi-pass membrane protein</topology>
    </subcellularLocation>
    <subcellularLocation>
        <location evidence="1">Membrane</location>
        <topology evidence="1">Multi-pass membrane protein</topology>
    </subcellularLocation>
</comment>
<dbReference type="Proteomes" id="UP000198611">
    <property type="component" value="Unassembled WGS sequence"/>
</dbReference>
<proteinExistence type="inferred from homology"/>
<dbReference type="RefSeq" id="WP_093428140.1">
    <property type="nucleotide sequence ID" value="NZ_FOMJ01000004.1"/>
</dbReference>
<evidence type="ECO:0000256" key="2">
    <source>
        <dbReference type="ARBA" id="ARBA00009142"/>
    </source>
</evidence>
<keyword evidence="8" id="KW-1185">Reference proteome</keyword>
<evidence type="ECO:0000256" key="1">
    <source>
        <dbReference type="ARBA" id="ARBA00004141"/>
    </source>
</evidence>
<evidence type="ECO:0000313" key="7">
    <source>
        <dbReference type="EMBL" id="SFD35072.1"/>
    </source>
</evidence>
<feature type="transmembrane region" description="Helical" evidence="6">
    <location>
        <begin position="45"/>
        <end position="67"/>
    </location>
</feature>
<accession>A0A1I1RLP8</accession>
<keyword evidence="5 6" id="KW-0472">Membrane</keyword>
<evidence type="ECO:0000256" key="5">
    <source>
        <dbReference type="ARBA" id="ARBA00023136"/>
    </source>
</evidence>
<dbReference type="InterPro" id="IPR002781">
    <property type="entry name" value="TM_pro_TauE-like"/>
</dbReference>
<dbReference type="Pfam" id="PF01925">
    <property type="entry name" value="TauE"/>
    <property type="match status" value="1"/>
</dbReference>
<dbReference type="OrthoDB" id="457670at2"/>
<dbReference type="AlphaFoldDB" id="A0A1I1RLP8"/>
<gene>
    <name evidence="7" type="ORF">SAMN05660831_01497</name>
</gene>
<keyword evidence="3 6" id="KW-0812">Transmembrane</keyword>
<dbReference type="PANTHER" id="PTHR43483">
    <property type="entry name" value="MEMBRANE TRANSPORTER PROTEIN HI_0806-RELATED"/>
    <property type="match status" value="1"/>
</dbReference>
<evidence type="ECO:0000256" key="3">
    <source>
        <dbReference type="ARBA" id="ARBA00022692"/>
    </source>
</evidence>